<accession>A0A165EZH9</accession>
<proteinExistence type="predicted"/>
<dbReference type="RefSeq" id="XP_040765787.1">
    <property type="nucleotide sequence ID" value="XM_040914881.1"/>
</dbReference>
<protein>
    <submittedName>
        <fullName evidence="1">Uncharacterized protein</fullName>
    </submittedName>
</protein>
<dbReference type="Proteomes" id="UP000076871">
    <property type="component" value="Unassembled WGS sequence"/>
</dbReference>
<evidence type="ECO:0000313" key="2">
    <source>
        <dbReference type="Proteomes" id="UP000076871"/>
    </source>
</evidence>
<dbReference type="EMBL" id="KV427617">
    <property type="protein sequence ID" value="KZT08047.1"/>
    <property type="molecule type" value="Genomic_DNA"/>
</dbReference>
<gene>
    <name evidence="1" type="ORF">LAESUDRAFT_93458</name>
</gene>
<dbReference type="InParanoid" id="A0A165EZH9"/>
<dbReference type="AlphaFoldDB" id="A0A165EZH9"/>
<keyword evidence="2" id="KW-1185">Reference proteome</keyword>
<evidence type="ECO:0000313" key="1">
    <source>
        <dbReference type="EMBL" id="KZT08047.1"/>
    </source>
</evidence>
<name>A0A165EZH9_9APHY</name>
<reference evidence="1 2" key="1">
    <citation type="journal article" date="2016" name="Mol. Biol. Evol.">
        <title>Comparative Genomics of Early-Diverging Mushroom-Forming Fungi Provides Insights into the Origins of Lignocellulose Decay Capabilities.</title>
        <authorList>
            <person name="Nagy L.G."/>
            <person name="Riley R."/>
            <person name="Tritt A."/>
            <person name="Adam C."/>
            <person name="Daum C."/>
            <person name="Floudas D."/>
            <person name="Sun H."/>
            <person name="Yadav J.S."/>
            <person name="Pangilinan J."/>
            <person name="Larsson K.H."/>
            <person name="Matsuura K."/>
            <person name="Barry K."/>
            <person name="Labutti K."/>
            <person name="Kuo R."/>
            <person name="Ohm R.A."/>
            <person name="Bhattacharya S.S."/>
            <person name="Shirouzu T."/>
            <person name="Yoshinaga Y."/>
            <person name="Martin F.M."/>
            <person name="Grigoriev I.V."/>
            <person name="Hibbett D.S."/>
        </authorList>
    </citation>
    <scope>NUCLEOTIDE SEQUENCE [LARGE SCALE GENOMIC DNA]</scope>
    <source>
        <strain evidence="1 2">93-53</strain>
    </source>
</reference>
<dbReference type="GeneID" id="63831908"/>
<sequence length="85" mass="9399">MHLYNLTCDSMTGCGGLRRSNVTNFSLVPALLVNVQSIVRSSVAAMSGEQQHFNARSRKIQVSLYLVTKTSVARNVEIHPSSRYT</sequence>
<organism evidence="1 2">
    <name type="scientific">Laetiporus sulphureus 93-53</name>
    <dbReference type="NCBI Taxonomy" id="1314785"/>
    <lineage>
        <taxon>Eukaryota</taxon>
        <taxon>Fungi</taxon>
        <taxon>Dikarya</taxon>
        <taxon>Basidiomycota</taxon>
        <taxon>Agaricomycotina</taxon>
        <taxon>Agaricomycetes</taxon>
        <taxon>Polyporales</taxon>
        <taxon>Laetiporus</taxon>
    </lineage>
</organism>